<dbReference type="InterPro" id="IPR024079">
    <property type="entry name" value="MetalloPept_cat_dom_sf"/>
</dbReference>
<sequence length="211" mass="23875">MSTGLKSTKNYEGGLLMFKKQSYRFFIAVLLLATISFGIGNAFGNEVKATPVFAWDGHWSNEDYIQYVNNVSYSYSRLQGLVNNAALDNVNNHQYTVSYVKSGSLSGRHVLVEDVNLSSARWTGKAEGASYNWDANDHYYGVNVKLNVGNGILNYDYPKLKGLIAHELVHAIGLQHRDSSSYLMYPYDSRDQYTPNETEDATIMNHYYHQN</sequence>
<protein>
    <submittedName>
        <fullName evidence="1">Matrixin</fullName>
    </submittedName>
</protein>
<accession>A0A1I0ESY4</accession>
<dbReference type="InterPro" id="IPR024653">
    <property type="entry name" value="Peptidase_M10/M27/M57"/>
</dbReference>
<name>A0A1I0ESY4_9BACI</name>
<dbReference type="AlphaFoldDB" id="A0A1I0ESY4"/>
<evidence type="ECO:0000313" key="2">
    <source>
        <dbReference type="Proteomes" id="UP000199095"/>
    </source>
</evidence>
<keyword evidence="2" id="KW-1185">Reference proteome</keyword>
<proteinExistence type="predicted"/>
<dbReference type="SUPFAM" id="SSF55486">
    <property type="entry name" value="Metalloproteases ('zincins'), catalytic domain"/>
    <property type="match status" value="1"/>
</dbReference>
<dbReference type="EMBL" id="FOHJ01000005">
    <property type="protein sequence ID" value="SET48656.1"/>
    <property type="molecule type" value="Genomic_DNA"/>
</dbReference>
<reference evidence="2" key="1">
    <citation type="submission" date="2016-10" db="EMBL/GenBank/DDBJ databases">
        <authorList>
            <person name="Varghese N."/>
            <person name="Submissions S."/>
        </authorList>
    </citation>
    <scope>NUCLEOTIDE SEQUENCE [LARGE SCALE GENOMIC DNA]</scope>
    <source>
        <strain evidence="2">CGMCC 1.3566</strain>
    </source>
</reference>
<dbReference type="Gene3D" id="3.40.390.10">
    <property type="entry name" value="Collagenase (Catalytic Domain)"/>
    <property type="match status" value="1"/>
</dbReference>
<dbReference type="STRING" id="237682.SAMN05421676_10571"/>
<organism evidence="1 2">
    <name type="scientific">Salinibacillus kushneri</name>
    <dbReference type="NCBI Taxonomy" id="237682"/>
    <lineage>
        <taxon>Bacteria</taxon>
        <taxon>Bacillati</taxon>
        <taxon>Bacillota</taxon>
        <taxon>Bacilli</taxon>
        <taxon>Bacillales</taxon>
        <taxon>Bacillaceae</taxon>
        <taxon>Salinibacillus</taxon>
    </lineage>
</organism>
<dbReference type="Proteomes" id="UP000199095">
    <property type="component" value="Unassembled WGS sequence"/>
</dbReference>
<dbReference type="Pfam" id="PF12388">
    <property type="entry name" value="Peptidase_M57"/>
    <property type="match status" value="1"/>
</dbReference>
<dbReference type="GO" id="GO:0008237">
    <property type="term" value="F:metallopeptidase activity"/>
    <property type="evidence" value="ECO:0007669"/>
    <property type="project" value="InterPro"/>
</dbReference>
<gene>
    <name evidence="1" type="ORF">SAMN05421676_10571</name>
</gene>
<evidence type="ECO:0000313" key="1">
    <source>
        <dbReference type="EMBL" id="SET48656.1"/>
    </source>
</evidence>